<keyword evidence="3 6" id="KW-0012">Acyltransferase</keyword>
<keyword evidence="2 6" id="KW-0808">Transferase</keyword>
<keyword evidence="4" id="KW-0812">Transmembrane</keyword>
<dbReference type="PATRIC" id="fig|1454003.3.peg.864"/>
<dbReference type="AlphaFoldDB" id="A0A011NH23"/>
<evidence type="ECO:0000256" key="3">
    <source>
        <dbReference type="ARBA" id="ARBA00023315"/>
    </source>
</evidence>
<dbReference type="PANTHER" id="PTHR10434">
    <property type="entry name" value="1-ACYL-SN-GLYCEROL-3-PHOSPHATE ACYLTRANSFERASE"/>
    <property type="match status" value="1"/>
</dbReference>
<dbReference type="SMART" id="SM00563">
    <property type="entry name" value="PlsC"/>
    <property type="match status" value="1"/>
</dbReference>
<feature type="transmembrane region" description="Helical" evidence="4">
    <location>
        <begin position="7"/>
        <end position="30"/>
    </location>
</feature>
<feature type="transmembrane region" description="Helical" evidence="4">
    <location>
        <begin position="36"/>
        <end position="54"/>
    </location>
</feature>
<protein>
    <submittedName>
        <fullName evidence="6">1-acyl-sn-glycerol-3-phosphate acyltransferase</fullName>
        <ecNumber evidence="6">2.3.1.51</ecNumber>
    </submittedName>
</protein>
<organism evidence="6 7">
    <name type="scientific">Candidatus Accumulibacter appositus</name>
    <dbReference type="NCBI Taxonomy" id="1454003"/>
    <lineage>
        <taxon>Bacteria</taxon>
        <taxon>Pseudomonadati</taxon>
        <taxon>Pseudomonadota</taxon>
        <taxon>Betaproteobacteria</taxon>
        <taxon>Candidatus Accumulibacter</taxon>
    </lineage>
</organism>
<dbReference type="SUPFAM" id="SSF69593">
    <property type="entry name" value="Glycerol-3-phosphate (1)-acyltransferase"/>
    <property type="match status" value="1"/>
</dbReference>
<evidence type="ECO:0000256" key="4">
    <source>
        <dbReference type="SAM" id="Phobius"/>
    </source>
</evidence>
<dbReference type="GO" id="GO:0003841">
    <property type="term" value="F:1-acylglycerol-3-phosphate O-acyltransferase activity"/>
    <property type="evidence" value="ECO:0007669"/>
    <property type="project" value="UniProtKB-EC"/>
</dbReference>
<keyword evidence="4" id="KW-0472">Membrane</keyword>
<evidence type="ECO:0000259" key="5">
    <source>
        <dbReference type="SMART" id="SM00563"/>
    </source>
</evidence>
<accession>A0A011NH23</accession>
<feature type="domain" description="Phospholipid/glycerol acyltransferase" evidence="5">
    <location>
        <begin position="71"/>
        <end position="185"/>
    </location>
</feature>
<dbReference type="STRING" id="1454003.AW10_00841"/>
<evidence type="ECO:0000313" key="7">
    <source>
        <dbReference type="Proteomes" id="UP000021816"/>
    </source>
</evidence>
<dbReference type="PANTHER" id="PTHR10434:SF40">
    <property type="entry name" value="1-ACYL-SN-GLYCEROL-3-PHOSPHATE ACYLTRANSFERASE"/>
    <property type="match status" value="1"/>
</dbReference>
<proteinExistence type="predicted"/>
<sequence length="254" mass="27672">MIVIRSTLFLLLVSVWTIPFGVLVSLAIALPIAARYAIIAFWRSGFMALSRYVLGIRYRVIGRENIPALPSVVLAKHQAAWETVGLQEIFPPLVFVLKKELLRVPFFGWGLAALKMISINRAAAKDALKQIFDQGRDRLAAGYWVVIFPEGTRVAPGETCRYKPGGAHLALRAGVLVVPVAHNAGEIWGRNVFRIKPGLITVSVGPPIDPAEKSAARINTLAAAWIEEEMRRLSPHRYPPPAPAASDADAVAAA</sequence>
<dbReference type="GO" id="GO:0006654">
    <property type="term" value="P:phosphatidic acid biosynthetic process"/>
    <property type="evidence" value="ECO:0007669"/>
    <property type="project" value="TreeGrafter"/>
</dbReference>
<dbReference type="Proteomes" id="UP000021816">
    <property type="component" value="Unassembled WGS sequence"/>
</dbReference>
<dbReference type="EMBL" id="JEMX01000014">
    <property type="protein sequence ID" value="EXI82013.1"/>
    <property type="molecule type" value="Genomic_DNA"/>
</dbReference>
<evidence type="ECO:0000256" key="2">
    <source>
        <dbReference type="ARBA" id="ARBA00022679"/>
    </source>
</evidence>
<evidence type="ECO:0000256" key="1">
    <source>
        <dbReference type="ARBA" id="ARBA00005189"/>
    </source>
</evidence>
<dbReference type="Pfam" id="PF01553">
    <property type="entry name" value="Acyltransferase"/>
    <property type="match status" value="1"/>
</dbReference>
<keyword evidence="4" id="KW-1133">Transmembrane helix</keyword>
<comment type="caution">
    <text evidence="6">The sequence shown here is derived from an EMBL/GenBank/DDBJ whole genome shotgun (WGS) entry which is preliminary data.</text>
</comment>
<dbReference type="CDD" id="cd07989">
    <property type="entry name" value="LPLAT_AGPAT-like"/>
    <property type="match status" value="1"/>
</dbReference>
<reference evidence="6 7" key="1">
    <citation type="submission" date="2014-02" db="EMBL/GenBank/DDBJ databases">
        <title>Expanding our view of genomic diversity in Candidatus Accumulibacter clades.</title>
        <authorList>
            <person name="Skennerton C.T."/>
            <person name="Barr J.J."/>
            <person name="Slater F.R."/>
            <person name="Bond P.L."/>
            <person name="Tyson G.W."/>
        </authorList>
    </citation>
    <scope>NUCLEOTIDE SEQUENCE [LARGE SCALE GENOMIC DNA]</scope>
    <source>
        <strain evidence="7">BA-92</strain>
    </source>
</reference>
<comment type="pathway">
    <text evidence="1">Lipid metabolism.</text>
</comment>
<dbReference type="InterPro" id="IPR002123">
    <property type="entry name" value="Plipid/glycerol_acylTrfase"/>
</dbReference>
<gene>
    <name evidence="6" type="primary">plsC</name>
    <name evidence="6" type="ORF">AW10_00841</name>
</gene>
<name>A0A011NH23_9PROT</name>
<evidence type="ECO:0000313" key="6">
    <source>
        <dbReference type="EMBL" id="EXI82013.1"/>
    </source>
</evidence>
<dbReference type="EC" id="2.3.1.51" evidence="6"/>